<accession>A0A6J5N9U9</accession>
<reference evidence="1" key="1">
    <citation type="submission" date="2020-04" db="EMBL/GenBank/DDBJ databases">
        <authorList>
            <person name="Chiriac C."/>
            <person name="Salcher M."/>
            <person name="Ghai R."/>
            <person name="Kavagutti S V."/>
        </authorList>
    </citation>
    <scope>NUCLEOTIDE SEQUENCE</scope>
</reference>
<proteinExistence type="predicted"/>
<sequence length="79" mass="8891">MEEQALSLEERRNIRHLRKTEQLLMATNLIAQLVQISPDLKMDEMMMLDALGCAGLSLTIGDDASRTFIELLVERSSSV</sequence>
<dbReference type="EMBL" id="LR796639">
    <property type="protein sequence ID" value="CAB4155683.1"/>
    <property type="molecule type" value="Genomic_DNA"/>
</dbReference>
<organism evidence="1">
    <name type="scientific">uncultured Caudovirales phage</name>
    <dbReference type="NCBI Taxonomy" id="2100421"/>
    <lineage>
        <taxon>Viruses</taxon>
        <taxon>Duplodnaviria</taxon>
        <taxon>Heunggongvirae</taxon>
        <taxon>Uroviricota</taxon>
        <taxon>Caudoviricetes</taxon>
        <taxon>Peduoviridae</taxon>
        <taxon>Maltschvirus</taxon>
        <taxon>Maltschvirus maltsch</taxon>
    </lineage>
</organism>
<gene>
    <name evidence="1" type="ORF">UFOVP658_21</name>
</gene>
<name>A0A6J5N9U9_9CAUD</name>
<protein>
    <submittedName>
        <fullName evidence="1">Uncharacterized protein</fullName>
    </submittedName>
</protein>
<evidence type="ECO:0000313" key="1">
    <source>
        <dbReference type="EMBL" id="CAB4155683.1"/>
    </source>
</evidence>